<dbReference type="EMBL" id="VYZN01000824">
    <property type="protein sequence ID" value="KAE9522662.1"/>
    <property type="molecule type" value="Genomic_DNA"/>
</dbReference>
<organism evidence="3 4">
    <name type="scientific">Aphis glycines</name>
    <name type="common">Soybean aphid</name>
    <dbReference type="NCBI Taxonomy" id="307491"/>
    <lineage>
        <taxon>Eukaryota</taxon>
        <taxon>Metazoa</taxon>
        <taxon>Ecdysozoa</taxon>
        <taxon>Arthropoda</taxon>
        <taxon>Hexapoda</taxon>
        <taxon>Insecta</taxon>
        <taxon>Pterygota</taxon>
        <taxon>Neoptera</taxon>
        <taxon>Paraneoptera</taxon>
        <taxon>Hemiptera</taxon>
        <taxon>Sternorrhyncha</taxon>
        <taxon>Aphidomorpha</taxon>
        <taxon>Aphidoidea</taxon>
        <taxon>Aphididae</taxon>
        <taxon>Aphidini</taxon>
        <taxon>Aphis</taxon>
        <taxon>Aphis</taxon>
    </lineage>
</organism>
<protein>
    <recommendedName>
        <fullName evidence="2">PiggyBac transposable element-derived protein domain-containing protein</fullName>
    </recommendedName>
</protein>
<feature type="region of interest" description="Disordered" evidence="1">
    <location>
        <begin position="26"/>
        <end position="68"/>
    </location>
</feature>
<dbReference type="InterPro" id="IPR029526">
    <property type="entry name" value="PGBD"/>
</dbReference>
<proteinExistence type="predicted"/>
<feature type="compositionally biased region" description="Acidic residues" evidence="1">
    <location>
        <begin position="32"/>
        <end position="41"/>
    </location>
</feature>
<dbReference type="AlphaFoldDB" id="A0A6G0SWM4"/>
<dbReference type="Pfam" id="PF13843">
    <property type="entry name" value="DDE_Tnp_1_7"/>
    <property type="match status" value="1"/>
</dbReference>
<reference evidence="3 4" key="1">
    <citation type="submission" date="2019-08" db="EMBL/GenBank/DDBJ databases">
        <title>The genome of the soybean aphid Biotype 1, its phylome, world population structure and adaptation to the North American continent.</title>
        <authorList>
            <person name="Giordano R."/>
            <person name="Donthu R.K."/>
            <person name="Hernandez A.G."/>
            <person name="Wright C.L."/>
            <person name="Zimin A.V."/>
        </authorList>
    </citation>
    <scope>NUCLEOTIDE SEQUENCE [LARGE SCALE GENOMIC DNA]</scope>
    <source>
        <tissue evidence="3">Whole aphids</tissue>
    </source>
</reference>
<name>A0A6G0SWM4_APHGL</name>
<accession>A0A6G0SWM4</accession>
<sequence length="597" mass="68669">MMSSRAKKAKLNDDLINQILEIDNSSNSSEFSDFDDTDEDVTYNPNSSESDVESDVEESINDEKLDSSPASFSNTTRIEVWNYVTGKNRKQFLFNNAYSGLKIDIPPDSSALDIFKLFFTSEIIDLIVVETNRNAEQFLSKNRLSKFSRFAKWIPTNENEIQKFFGLIIWMGLVQMPTLEDYWCNSTRYKNYVAHKIIPRNRFELILRFLHFSDNEKFDGDKIYKVRNLVEKMIYNFQNVMEPDEDLAVDETMVPFRGRLGFRQYIPGKSHKYGVKLFKLCGTNGYTYNVQIYAGKSQVDGKGLACKVVLNLCQMYLNANRTITTDNSYTSLPLAYELLKNKTHLTGTLRSNRVRVPGVTDAKLKRGEIFGKENAEGIVVAKWKDKRDVTMLSTRHGIDMIDTGKKNKNKENIVKPEIIISYNNGKAGIDLSDQLSSYSTAVRKSIRWYHKVATEILLGTAVVNALIVYNKMHERKLKITQFREILVDQMLELEKQNESIVNEPSTSGNKRSKGNTKHYFQETTEKCNRNRKLRKRCVHCYQSIKDVEGTVKARKVKKVSTFCITCKSKYAPPFNGFTKLILNCYPSIETSVYPEPL</sequence>
<dbReference type="PANTHER" id="PTHR46599:SF3">
    <property type="entry name" value="PIGGYBAC TRANSPOSABLE ELEMENT-DERIVED PROTEIN 4"/>
    <property type="match status" value="1"/>
</dbReference>
<dbReference type="OrthoDB" id="6614601at2759"/>
<comment type="caution">
    <text evidence="3">The sequence shown here is derived from an EMBL/GenBank/DDBJ whole genome shotgun (WGS) entry which is preliminary data.</text>
</comment>
<feature type="compositionally biased region" description="Acidic residues" evidence="1">
    <location>
        <begin position="50"/>
        <end position="60"/>
    </location>
</feature>
<dbReference type="Proteomes" id="UP000475862">
    <property type="component" value="Unassembled WGS sequence"/>
</dbReference>
<dbReference type="PANTHER" id="PTHR46599">
    <property type="entry name" value="PIGGYBAC TRANSPOSABLE ELEMENT-DERIVED PROTEIN 4"/>
    <property type="match status" value="1"/>
</dbReference>
<evidence type="ECO:0000259" key="2">
    <source>
        <dbReference type="Pfam" id="PF13843"/>
    </source>
</evidence>
<gene>
    <name evidence="3" type="ORF">AGLY_016935</name>
</gene>
<evidence type="ECO:0000256" key="1">
    <source>
        <dbReference type="SAM" id="MobiDB-lite"/>
    </source>
</evidence>
<keyword evidence="4" id="KW-1185">Reference proteome</keyword>
<evidence type="ECO:0000313" key="4">
    <source>
        <dbReference type="Proteomes" id="UP000475862"/>
    </source>
</evidence>
<feature type="domain" description="PiggyBac transposable element-derived protein" evidence="2">
    <location>
        <begin position="111"/>
        <end position="465"/>
    </location>
</feature>
<evidence type="ECO:0000313" key="3">
    <source>
        <dbReference type="EMBL" id="KAE9522662.1"/>
    </source>
</evidence>